<dbReference type="Pfam" id="PF00629">
    <property type="entry name" value="MAM"/>
    <property type="match status" value="1"/>
</dbReference>
<reference evidence="3" key="1">
    <citation type="submission" date="2020-10" db="EMBL/GenBank/DDBJ databases">
        <authorList>
            <person name="Gilroy R."/>
        </authorList>
    </citation>
    <scope>NUCLEOTIDE SEQUENCE</scope>
    <source>
        <strain evidence="3">2889</strain>
    </source>
</reference>
<comment type="caution">
    <text evidence="3">The sequence shown here is derived from an EMBL/GenBank/DDBJ whole genome shotgun (WGS) entry which is preliminary data.</text>
</comment>
<reference evidence="3" key="2">
    <citation type="journal article" date="2021" name="PeerJ">
        <title>Extensive microbial diversity within the chicken gut microbiome revealed by metagenomics and culture.</title>
        <authorList>
            <person name="Gilroy R."/>
            <person name="Ravi A."/>
            <person name="Getino M."/>
            <person name="Pursley I."/>
            <person name="Horton D.L."/>
            <person name="Alikhan N.F."/>
            <person name="Baker D."/>
            <person name="Gharbi K."/>
            <person name="Hall N."/>
            <person name="Watson M."/>
            <person name="Adriaenssens E.M."/>
            <person name="Foster-Nyarko E."/>
            <person name="Jarju S."/>
            <person name="Secka A."/>
            <person name="Antonio M."/>
            <person name="Oren A."/>
            <person name="Chaudhuri R.R."/>
            <person name="La Ragione R."/>
            <person name="Hildebrand F."/>
            <person name="Pallen M.J."/>
        </authorList>
    </citation>
    <scope>NUCLEOTIDE SEQUENCE</scope>
    <source>
        <strain evidence="3">2889</strain>
    </source>
</reference>
<dbReference type="Gene3D" id="2.60.40.10">
    <property type="entry name" value="Immunoglobulins"/>
    <property type="match status" value="1"/>
</dbReference>
<keyword evidence="1" id="KW-0732">Signal</keyword>
<evidence type="ECO:0000313" key="3">
    <source>
        <dbReference type="EMBL" id="MBO8432988.1"/>
    </source>
</evidence>
<feature type="chain" id="PRO_5039548456" evidence="1">
    <location>
        <begin position="21"/>
        <end position="932"/>
    </location>
</feature>
<dbReference type="Proteomes" id="UP000823612">
    <property type="component" value="Unassembled WGS sequence"/>
</dbReference>
<protein>
    <submittedName>
        <fullName evidence="3">T9SS type A sorting domain-containing protein</fullName>
    </submittedName>
</protein>
<evidence type="ECO:0000256" key="1">
    <source>
        <dbReference type="SAM" id="SignalP"/>
    </source>
</evidence>
<accession>A0A9D9DUL5</accession>
<dbReference type="Gene3D" id="2.60.120.200">
    <property type="match status" value="1"/>
</dbReference>
<evidence type="ECO:0000313" key="4">
    <source>
        <dbReference type="Proteomes" id="UP000823612"/>
    </source>
</evidence>
<dbReference type="AlphaFoldDB" id="A0A9D9DUL5"/>
<dbReference type="NCBIfam" id="TIGR04183">
    <property type="entry name" value="Por_Secre_tail"/>
    <property type="match status" value="1"/>
</dbReference>
<dbReference type="InterPro" id="IPR043504">
    <property type="entry name" value="Peptidase_S1_PA_chymotrypsin"/>
</dbReference>
<dbReference type="InterPro" id="IPR013783">
    <property type="entry name" value="Ig-like_fold"/>
</dbReference>
<feature type="signal peptide" evidence="1">
    <location>
        <begin position="1"/>
        <end position="20"/>
    </location>
</feature>
<dbReference type="SUPFAM" id="SSF50494">
    <property type="entry name" value="Trypsin-like serine proteases"/>
    <property type="match status" value="1"/>
</dbReference>
<sequence>MKRIVTSVLGMLAMMAMLRAQIDFGGTPPSFCQGDAKAVSSVPVQKVEHHLDEVSLMEEEAEARLLGLPPRIAMNVAVDYSPATAGIWRSLPDGKPVWQLGLELPGAKAILVSYADFYLPEGVELYLYNPTKTAVLGSYRTATHPQGGSFSTRMLPGDAVIFELVLPKGLDEAAQKELKEQIKLEISGLGYCYNGISVHHLPGMAAMQEASNAPKYGESEWCTININCEEGEDWQVAKKSVTQMMMLVNNGWYVCTGTLLNNTAQNIRPFIASAWHCLSDGDPETIDFAQWQFTFDYESPGCENAEPLDAKTMVGCVYRASTPMKGGSDGLLLELTQEIPEEWGVWYSGWDRRNILPADSVLTNIHHPAGDIKKISVLKDLTVDQWPMEDKVGDTNAHIRVVYDSTQNGRSITEGGSSGSGAFNNDYRLVATLTGGNASCDYPDGYGYYGRLWYHWDQYGTDSTTQFAYWLDPLKTGQETIDGIYIDPNAPRVDLSREELPVFWPDDYTQPSEADTVSVKTANLTEPVKIWTTEPFEVSGNGTDFAIESEREGDGLVYVRYNPQGIRRDTAFVYLCSSGSDTARVYVIGNSCQPLALEPEILEYAYVDVSYSQQLQASGSDAEYTYEITEGRLPEGLALSPDGLISGTPVEFGLFPLTIRVSEPQLCDQFFARSLYVVCDVVDQFPFEEGFEEGLIPSCWTQEYVKDSVDWQFVAGVDNPEASITGAYEGGYNALFKAGSYEGWTTKLVTPQLDLSGLQNPVLSFAYAQPVWVTDQDQLKVYVKNAATADWTELLSFEGDIPQWQDTTVALPDPSNEYFVAFEGISHFGHGVVVDAVRIEQGEALPPSAAETSEPFRFRYNNPVDDLLRIEWEGRSVESMAVYDVMGRLVYRTSIGFGENSVEIPAGNWNPGLYSIEITTGNQIENIKIIKR</sequence>
<dbReference type="InterPro" id="IPR009003">
    <property type="entry name" value="Peptidase_S1_PA"/>
</dbReference>
<dbReference type="InterPro" id="IPR026444">
    <property type="entry name" value="Secre_tail"/>
</dbReference>
<dbReference type="NCBIfam" id="NF038128">
    <property type="entry name" value="choice_anch_J"/>
    <property type="match status" value="1"/>
</dbReference>
<proteinExistence type="predicted"/>
<dbReference type="Gene3D" id="2.40.10.10">
    <property type="entry name" value="Trypsin-like serine proteases"/>
    <property type="match status" value="2"/>
</dbReference>
<dbReference type="Pfam" id="PF05345">
    <property type="entry name" value="He_PIG"/>
    <property type="match status" value="1"/>
</dbReference>
<organism evidence="3 4">
    <name type="scientific">Candidatus Pullibacteroides excrementavium</name>
    <dbReference type="NCBI Taxonomy" id="2840905"/>
    <lineage>
        <taxon>Bacteria</taxon>
        <taxon>Pseudomonadati</taxon>
        <taxon>Bacteroidota</taxon>
        <taxon>Bacteroidia</taxon>
        <taxon>Bacteroidales</taxon>
        <taxon>Candidatus Pullibacteroides</taxon>
    </lineage>
</organism>
<gene>
    <name evidence="3" type="ORF">IAB08_06820</name>
</gene>
<name>A0A9D9DUL5_9BACT</name>
<evidence type="ECO:0000259" key="2">
    <source>
        <dbReference type="PROSITE" id="PS50060"/>
    </source>
</evidence>
<dbReference type="GO" id="GO:0016020">
    <property type="term" value="C:membrane"/>
    <property type="evidence" value="ECO:0007669"/>
    <property type="project" value="InterPro"/>
</dbReference>
<dbReference type="InterPro" id="IPR000998">
    <property type="entry name" value="MAM_dom"/>
</dbReference>
<feature type="domain" description="MAM" evidence="2">
    <location>
        <begin position="683"/>
        <end position="847"/>
    </location>
</feature>
<dbReference type="PROSITE" id="PS50060">
    <property type="entry name" value="MAM_2"/>
    <property type="match status" value="1"/>
</dbReference>
<dbReference type="PANTHER" id="PTHR36234:SF5">
    <property type="entry name" value="LYSYL ENDOPEPTIDASE"/>
    <property type="match status" value="1"/>
</dbReference>
<dbReference type="Pfam" id="PF18962">
    <property type="entry name" value="Por_Secre_tail"/>
    <property type="match status" value="1"/>
</dbReference>
<dbReference type="PANTHER" id="PTHR36234">
    <property type="entry name" value="LYSYL ENDOPEPTIDASE"/>
    <property type="match status" value="1"/>
</dbReference>
<dbReference type="EMBL" id="JADIMZ010000101">
    <property type="protein sequence ID" value="MBO8432988.1"/>
    <property type="molecule type" value="Genomic_DNA"/>
</dbReference>